<name>A0A8B7XU24_ACAPL</name>
<dbReference type="GeneID" id="110975367"/>
<dbReference type="CTD" id="84300"/>
<accession>A0A8B7XU24</accession>
<evidence type="ECO:0000256" key="5">
    <source>
        <dbReference type="ARBA" id="ARBA00031206"/>
    </source>
</evidence>
<dbReference type="RefSeq" id="XP_022083505.1">
    <property type="nucleotide sequence ID" value="XM_022227813.1"/>
</dbReference>
<dbReference type="OMA" id="CEEWPKD"/>
<dbReference type="Pfam" id="PF20180">
    <property type="entry name" value="UQCC2_CBP6"/>
    <property type="match status" value="1"/>
</dbReference>
<dbReference type="OrthoDB" id="6266314at2759"/>
<dbReference type="AlphaFoldDB" id="A0A8B7XU24"/>
<comment type="subcellular location">
    <subcellularLocation>
        <location evidence="1">Mitochondrion matrix</location>
        <location evidence="1">Mitochondrion nucleoid</location>
    </subcellularLocation>
</comment>
<evidence type="ECO:0000313" key="8">
    <source>
        <dbReference type="RefSeq" id="XP_022083505.1"/>
    </source>
</evidence>
<dbReference type="Proteomes" id="UP000694845">
    <property type="component" value="Unplaced"/>
</dbReference>
<dbReference type="KEGG" id="aplc:110975367"/>
<proteinExistence type="predicted"/>
<evidence type="ECO:0000256" key="1">
    <source>
        <dbReference type="ARBA" id="ARBA00004436"/>
    </source>
</evidence>
<protein>
    <recommendedName>
        <fullName evidence="6">Mitochondrial nucleoid factor 1</fullName>
    </recommendedName>
    <alternativeName>
        <fullName evidence="5">Mitochondrial protein M19</fullName>
    </alternativeName>
</protein>
<evidence type="ECO:0000313" key="7">
    <source>
        <dbReference type="Proteomes" id="UP000694845"/>
    </source>
</evidence>
<dbReference type="GO" id="GO:0042645">
    <property type="term" value="C:mitochondrial nucleoid"/>
    <property type="evidence" value="ECO:0007669"/>
    <property type="project" value="UniProtKB-SubCell"/>
</dbReference>
<dbReference type="GO" id="GO:0034551">
    <property type="term" value="P:mitochondrial respiratory chain complex III assembly"/>
    <property type="evidence" value="ECO:0007669"/>
    <property type="project" value="TreeGrafter"/>
</dbReference>
<keyword evidence="3" id="KW-0496">Mitochondrion</keyword>
<organism evidence="7 8">
    <name type="scientific">Acanthaster planci</name>
    <name type="common">Crown-of-thorns starfish</name>
    <dbReference type="NCBI Taxonomy" id="133434"/>
    <lineage>
        <taxon>Eukaryota</taxon>
        <taxon>Metazoa</taxon>
        <taxon>Echinodermata</taxon>
        <taxon>Eleutherozoa</taxon>
        <taxon>Asterozoa</taxon>
        <taxon>Asteroidea</taxon>
        <taxon>Valvatacea</taxon>
        <taxon>Valvatida</taxon>
        <taxon>Acanthasteridae</taxon>
        <taxon>Acanthaster</taxon>
    </lineage>
</organism>
<keyword evidence="7" id="KW-1185">Reference proteome</keyword>
<dbReference type="InterPro" id="IPR037698">
    <property type="entry name" value="UQCC2"/>
</dbReference>
<evidence type="ECO:0000256" key="3">
    <source>
        <dbReference type="ARBA" id="ARBA00023128"/>
    </source>
</evidence>
<keyword evidence="2" id="KW-0809">Transit peptide</keyword>
<reference evidence="8" key="1">
    <citation type="submission" date="2025-08" db="UniProtKB">
        <authorList>
            <consortium name="RefSeq"/>
        </authorList>
    </citation>
    <scope>IDENTIFICATION</scope>
</reference>
<gene>
    <name evidence="8" type="primary">LOC110975367</name>
</gene>
<keyword evidence="4" id="KW-1135">Mitochondrion nucleoid</keyword>
<evidence type="ECO:0000256" key="4">
    <source>
        <dbReference type="ARBA" id="ARBA00023271"/>
    </source>
</evidence>
<dbReference type="PANTHER" id="PTHR34260:SF1">
    <property type="entry name" value="UBIQUINOL-CYTOCHROME-C REDUCTASE COMPLEX ASSEMBLY FACTOR 2"/>
    <property type="match status" value="1"/>
</dbReference>
<dbReference type="PANTHER" id="PTHR34260">
    <property type="entry name" value="UBIQUINOL-CYTOCHROME-C REDUCTASE COMPLEX ASSEMBLY FACTOR 2"/>
    <property type="match status" value="1"/>
</dbReference>
<sequence>MAASRYRKFLRLIEEWPVDSSKRGRDLATHIRQRVAKEFSRGENTTINEKTCDRKYEALMRIHKDFYRQKYPRMHDTSATGSSAEDCHRVMATDTIEEMNELNKSIWTRFKESISGNKEGAS</sequence>
<evidence type="ECO:0000256" key="6">
    <source>
        <dbReference type="ARBA" id="ARBA00032983"/>
    </source>
</evidence>
<evidence type="ECO:0000256" key="2">
    <source>
        <dbReference type="ARBA" id="ARBA00022946"/>
    </source>
</evidence>